<comment type="caution">
    <text evidence="1">The sequence shown here is derived from an EMBL/GenBank/DDBJ whole genome shotgun (WGS) entry which is preliminary data.</text>
</comment>
<dbReference type="InterPro" id="IPR032720">
    <property type="entry name" value="Cys_rich_CWC"/>
</dbReference>
<dbReference type="RefSeq" id="WP_005804915.1">
    <property type="nucleotide sequence ID" value="NZ_JGCY01000320.1"/>
</dbReference>
<dbReference type="Proteomes" id="UP000020529">
    <property type="component" value="Unassembled WGS sequence"/>
</dbReference>
<dbReference type="EMBL" id="JGCY01000320">
    <property type="protein sequence ID" value="EXY74107.1"/>
    <property type="molecule type" value="Genomic_DNA"/>
</dbReference>
<name>A0A015SV08_BACFG</name>
<dbReference type="AlphaFoldDB" id="A0A015SV08"/>
<dbReference type="Pfam" id="PF14375">
    <property type="entry name" value="Cys_rich_CWC"/>
    <property type="match status" value="1"/>
</dbReference>
<gene>
    <name evidence="1" type="ORF">M124_2106</name>
</gene>
<evidence type="ECO:0000313" key="2">
    <source>
        <dbReference type="Proteomes" id="UP000020529"/>
    </source>
</evidence>
<sequence>MPMKKVCPRCGAAFECRHDNIRLCHCASVKLDAFQYAYIKENYTDCLCHSCLEDIAHSVKDDTFSGKLSIERI</sequence>
<organism evidence="1 2">
    <name type="scientific">Bacteroides fragilis str. 3988T(B)14</name>
    <dbReference type="NCBI Taxonomy" id="1339315"/>
    <lineage>
        <taxon>Bacteria</taxon>
        <taxon>Pseudomonadati</taxon>
        <taxon>Bacteroidota</taxon>
        <taxon>Bacteroidia</taxon>
        <taxon>Bacteroidales</taxon>
        <taxon>Bacteroidaceae</taxon>
        <taxon>Bacteroides</taxon>
    </lineage>
</organism>
<protein>
    <submittedName>
        <fullName evidence="1">Cysteine-rich CWC family protein</fullName>
    </submittedName>
</protein>
<reference evidence="1 2" key="1">
    <citation type="submission" date="2014-02" db="EMBL/GenBank/DDBJ databases">
        <authorList>
            <person name="Sears C."/>
            <person name="Carroll K."/>
            <person name="Sack B.R."/>
            <person name="Qadri F."/>
            <person name="Myers L.L."/>
            <person name="Chung G.-T."/>
            <person name="Escheverria P."/>
            <person name="Fraser C.M."/>
            <person name="Sadzewicz L."/>
            <person name="Shefchek K.A."/>
            <person name="Tallon L."/>
            <person name="Das S.P."/>
            <person name="Daugherty S."/>
            <person name="Mongodin E.F."/>
        </authorList>
    </citation>
    <scope>NUCLEOTIDE SEQUENCE [LARGE SCALE GENOMIC DNA]</scope>
    <source>
        <strain evidence="2">3988T(B)14</strain>
    </source>
</reference>
<accession>A0A015SV08</accession>
<proteinExistence type="predicted"/>
<evidence type="ECO:0000313" key="1">
    <source>
        <dbReference type="EMBL" id="EXY74107.1"/>
    </source>
</evidence>